<evidence type="ECO:0000313" key="2">
    <source>
        <dbReference type="Proteomes" id="UP000281771"/>
    </source>
</evidence>
<dbReference type="AlphaFoldDB" id="A0A3P1VAM3"/>
<reference evidence="1 2" key="1">
    <citation type="submission" date="2018-11" db="EMBL/GenBank/DDBJ databases">
        <title>Genomes From Bacteria Associated with the Canine Oral Cavity: a Test Case for Automated Genome-Based Taxonomic Assignment.</title>
        <authorList>
            <person name="Coil D.A."/>
            <person name="Jospin G."/>
            <person name="Darling A.E."/>
            <person name="Wallis C."/>
            <person name="Davis I.J."/>
            <person name="Harris S."/>
            <person name="Eisen J.A."/>
            <person name="Holcombe L.J."/>
            <person name="O'Flynn C."/>
        </authorList>
    </citation>
    <scope>NUCLEOTIDE SEQUENCE [LARGE SCALE GENOMIC DNA]</scope>
    <source>
        <strain evidence="1 2">OH4621_COT-116</strain>
    </source>
</reference>
<dbReference type="RefSeq" id="WP_124777920.1">
    <property type="nucleotide sequence ID" value="NZ_RQZA01000013.1"/>
</dbReference>
<evidence type="ECO:0000313" key="1">
    <source>
        <dbReference type="EMBL" id="RRD29633.1"/>
    </source>
</evidence>
<accession>A0A3P1VAM3</accession>
<protein>
    <recommendedName>
        <fullName evidence="3">HK97 gp10 family phage protein</fullName>
    </recommendedName>
</protein>
<sequence>MAVKWQGMEKLTATISNAHPKAVEQSLQVLKNNGEKGKRIAKQLAPKDTEFLKDHITTSYPGMEAHIRGEAGYDGYQEYGTRFQPGTPHFRPMLEQIQPEFQKDMTNVMKGAFK</sequence>
<gene>
    <name evidence="1" type="ORF">EII38_09345</name>
</gene>
<dbReference type="EMBL" id="RQZA01000013">
    <property type="protein sequence ID" value="RRD29633.1"/>
    <property type="molecule type" value="Genomic_DNA"/>
</dbReference>
<dbReference type="Proteomes" id="UP000281771">
    <property type="component" value="Unassembled WGS sequence"/>
</dbReference>
<proteinExistence type="predicted"/>
<name>A0A3P1VAM3_9STRE</name>
<keyword evidence="2" id="KW-1185">Reference proteome</keyword>
<comment type="caution">
    <text evidence="1">The sequence shown here is derived from an EMBL/GenBank/DDBJ whole genome shotgun (WGS) entry which is preliminary data.</text>
</comment>
<organism evidence="1 2">
    <name type="scientific">Streptococcus minor</name>
    <dbReference type="NCBI Taxonomy" id="229549"/>
    <lineage>
        <taxon>Bacteria</taxon>
        <taxon>Bacillati</taxon>
        <taxon>Bacillota</taxon>
        <taxon>Bacilli</taxon>
        <taxon>Lactobacillales</taxon>
        <taxon>Streptococcaceae</taxon>
        <taxon>Streptococcus</taxon>
    </lineage>
</organism>
<evidence type="ECO:0008006" key="3">
    <source>
        <dbReference type="Google" id="ProtNLM"/>
    </source>
</evidence>